<evidence type="ECO:0000313" key="3">
    <source>
        <dbReference type="EMBL" id="CEO46840.1"/>
    </source>
</evidence>
<sequence>MRSKFCIALVWLAHLATAQFSLDPTTKTSIAKTSYGTIITNNITETGISVFKGIPYAKPPVGDLRWRSPLPPDAWAQPINAAVGKTSCWGFVGDNVTETTSEDCLYLNVWTPAKTASERLPVMVWVHGGGFNFDSGLNPLFEGVHMCLKGVVVVTINYRLGNFGYLAHPALDAEDPVGNSGNFGLQDIMQAFRWVRGNIDAFGGDPKNVMAFGESAGAHALPILMASPLSEGLFDKVMCSSGTYWDSEHGNMESFVQSRQRGLNWADSAVRPNATLAELRGMPAYLVQNTSLWNGLDPAIVAFSPNIDNYAIPKYVPSVFSSGNQARVPFVAGFNAREDTLFQQRALEHGTADLFNERLFSWLNMSALPEATIRDAMTRYYPATSDAQAEDSAFLWTGDMVIRQQTWEAVHEHERTTGQPSWLYTFNFTSEFNPIPGHGQDMPYDFGTLRDFGLSTPGVKPGPDDAKMAMHIMTYLTNFAKSSDPNKPDNIRGTLPHWPSYSACEGTSECPRNTCGPHQGRIFELANPTSVQEFDYIRLQFIQSLRTDGVFPAGWHDFVVNSLSELH</sequence>
<dbReference type="EMBL" id="CDPU01000006">
    <property type="protein sequence ID" value="CEO46840.1"/>
    <property type="molecule type" value="Genomic_DNA"/>
</dbReference>
<evidence type="ECO:0000259" key="2">
    <source>
        <dbReference type="Pfam" id="PF00135"/>
    </source>
</evidence>
<feature type="signal peptide" evidence="1">
    <location>
        <begin position="1"/>
        <end position="18"/>
    </location>
</feature>
<gene>
    <name evidence="3" type="ORF">BN869_000002895_1</name>
</gene>
<dbReference type="ESTHER" id="biooc-a0a0b7jw29">
    <property type="family name" value="Fungal_carboxylesterase_lipase"/>
</dbReference>
<evidence type="ECO:0000256" key="1">
    <source>
        <dbReference type="SAM" id="SignalP"/>
    </source>
</evidence>
<dbReference type="PANTHER" id="PTHR11559">
    <property type="entry name" value="CARBOXYLESTERASE"/>
    <property type="match status" value="1"/>
</dbReference>
<dbReference type="InterPro" id="IPR019819">
    <property type="entry name" value="Carboxylesterase_B_CS"/>
</dbReference>
<dbReference type="InterPro" id="IPR029058">
    <property type="entry name" value="AB_hydrolase_fold"/>
</dbReference>
<dbReference type="SUPFAM" id="SSF53474">
    <property type="entry name" value="alpha/beta-Hydrolases"/>
    <property type="match status" value="1"/>
</dbReference>
<accession>A0A0B7JW29</accession>
<reference evidence="3" key="1">
    <citation type="submission" date="2015-01" db="EMBL/GenBank/DDBJ databases">
        <authorList>
            <person name="Durling Mikael"/>
        </authorList>
    </citation>
    <scope>NUCLEOTIDE SEQUENCE</scope>
</reference>
<dbReference type="Pfam" id="PF00135">
    <property type="entry name" value="COesterase"/>
    <property type="match status" value="1"/>
</dbReference>
<organism evidence="3">
    <name type="scientific">Bionectria ochroleuca</name>
    <name type="common">Gliocladium roseum</name>
    <dbReference type="NCBI Taxonomy" id="29856"/>
    <lineage>
        <taxon>Eukaryota</taxon>
        <taxon>Fungi</taxon>
        <taxon>Dikarya</taxon>
        <taxon>Ascomycota</taxon>
        <taxon>Pezizomycotina</taxon>
        <taxon>Sordariomycetes</taxon>
        <taxon>Hypocreomycetidae</taxon>
        <taxon>Hypocreales</taxon>
        <taxon>Bionectriaceae</taxon>
        <taxon>Clonostachys</taxon>
    </lineage>
</organism>
<keyword evidence="1" id="KW-0732">Signal</keyword>
<dbReference type="InterPro" id="IPR002018">
    <property type="entry name" value="CarbesteraseB"/>
</dbReference>
<protein>
    <recommendedName>
        <fullName evidence="2">Carboxylesterase type B domain-containing protein</fullName>
    </recommendedName>
</protein>
<dbReference type="AlphaFoldDB" id="A0A0B7JW29"/>
<proteinExistence type="predicted"/>
<feature type="chain" id="PRO_5002117955" description="Carboxylesterase type B domain-containing protein" evidence="1">
    <location>
        <begin position="19"/>
        <end position="567"/>
    </location>
</feature>
<name>A0A0B7JW29_BIOOC</name>
<dbReference type="InterPro" id="IPR050309">
    <property type="entry name" value="Type-B_Carboxylest/Lipase"/>
</dbReference>
<dbReference type="Gene3D" id="3.40.50.1820">
    <property type="entry name" value="alpha/beta hydrolase"/>
    <property type="match status" value="1"/>
</dbReference>
<dbReference type="PROSITE" id="PS00941">
    <property type="entry name" value="CARBOXYLESTERASE_B_2"/>
    <property type="match status" value="1"/>
</dbReference>
<feature type="domain" description="Carboxylesterase type B" evidence="2">
    <location>
        <begin position="29"/>
        <end position="503"/>
    </location>
</feature>